<dbReference type="SMART" id="SM00248">
    <property type="entry name" value="ANK"/>
    <property type="match status" value="5"/>
</dbReference>
<organism evidence="4 5">
    <name type="scientific">Aspergillus felis</name>
    <dbReference type="NCBI Taxonomy" id="1287682"/>
    <lineage>
        <taxon>Eukaryota</taxon>
        <taxon>Fungi</taxon>
        <taxon>Dikarya</taxon>
        <taxon>Ascomycota</taxon>
        <taxon>Pezizomycotina</taxon>
        <taxon>Eurotiomycetes</taxon>
        <taxon>Eurotiomycetidae</taxon>
        <taxon>Eurotiales</taxon>
        <taxon>Aspergillaceae</taxon>
        <taxon>Aspergillus</taxon>
        <taxon>Aspergillus subgen. Fumigati</taxon>
    </lineage>
</organism>
<reference evidence="4" key="1">
    <citation type="submission" date="2020-06" db="EMBL/GenBank/DDBJ databases">
        <title>Draft genome sequences of strains closely related to Aspergillus parafelis and Aspergillus hiratsukae.</title>
        <authorList>
            <person name="Dos Santos R.A.C."/>
            <person name="Rivero-Menendez O."/>
            <person name="Steenwyk J.L."/>
            <person name="Mead M.E."/>
            <person name="Goldman G.H."/>
            <person name="Alastruey-Izquierdo A."/>
            <person name="Rokas A."/>
        </authorList>
    </citation>
    <scope>NUCLEOTIDE SEQUENCE</scope>
    <source>
        <strain evidence="4">CNM-CM7691</strain>
    </source>
</reference>
<dbReference type="PROSITE" id="PS50088">
    <property type="entry name" value="ANK_REPEAT"/>
    <property type="match status" value="3"/>
</dbReference>
<proteinExistence type="predicted"/>
<name>A0A8H6V3J6_9EURO</name>
<accession>A0A8H6V3J6</accession>
<dbReference type="Pfam" id="PF00023">
    <property type="entry name" value="Ank"/>
    <property type="match status" value="1"/>
</dbReference>
<evidence type="ECO:0000256" key="3">
    <source>
        <dbReference type="PROSITE-ProRule" id="PRU00023"/>
    </source>
</evidence>
<feature type="repeat" description="ANK" evidence="3">
    <location>
        <begin position="283"/>
        <end position="315"/>
    </location>
</feature>
<dbReference type="PRINTS" id="PR01415">
    <property type="entry name" value="ANKYRIN"/>
</dbReference>
<dbReference type="Pfam" id="PF12796">
    <property type="entry name" value="Ank_2"/>
    <property type="match status" value="1"/>
</dbReference>
<keyword evidence="1" id="KW-0677">Repeat</keyword>
<dbReference type="GO" id="GO:0045944">
    <property type="term" value="P:positive regulation of transcription by RNA polymerase II"/>
    <property type="evidence" value="ECO:0007669"/>
    <property type="project" value="TreeGrafter"/>
</dbReference>
<dbReference type="SUPFAM" id="SSF48403">
    <property type="entry name" value="Ankyrin repeat"/>
    <property type="match status" value="1"/>
</dbReference>
<evidence type="ECO:0000256" key="1">
    <source>
        <dbReference type="ARBA" id="ARBA00022737"/>
    </source>
</evidence>
<feature type="repeat" description="ANK" evidence="3">
    <location>
        <begin position="316"/>
        <end position="348"/>
    </location>
</feature>
<dbReference type="GO" id="GO:0005634">
    <property type="term" value="C:nucleus"/>
    <property type="evidence" value="ECO:0007669"/>
    <property type="project" value="TreeGrafter"/>
</dbReference>
<dbReference type="EMBL" id="JACBAG010001898">
    <property type="protein sequence ID" value="KAF7177418.1"/>
    <property type="molecule type" value="Genomic_DNA"/>
</dbReference>
<protein>
    <submittedName>
        <fullName evidence="4">Uncharacterized protein</fullName>
    </submittedName>
</protein>
<dbReference type="InterPro" id="IPR036770">
    <property type="entry name" value="Ankyrin_rpt-contain_sf"/>
</dbReference>
<evidence type="ECO:0000313" key="4">
    <source>
        <dbReference type="EMBL" id="KAF7177418.1"/>
    </source>
</evidence>
<evidence type="ECO:0000313" key="5">
    <source>
        <dbReference type="Proteomes" id="UP000641853"/>
    </source>
</evidence>
<feature type="repeat" description="ANK" evidence="3">
    <location>
        <begin position="255"/>
        <end position="283"/>
    </location>
</feature>
<sequence>MGKFLNVLMPWRRGAKSKSREKRVTQDDPPTKRLAEGVRQKCSQNFQLVVRPGTLQSDVDQKIFYPDWTLRPQWKVVIEGVRTKRGFEHIFIHKKTGGEYEDTAMIRHRDYWQQIPEETRKKDLASKVGPCIGSGVMLVQLPPELILLIAANLGRATDISSFARTSRAIYQQLIDFLYKISQDNGDRQPLLWACSEGEERTLELAIRNLKKGRANVDVYGEALTQASASGHSNVVSAILRKVKNLLVCDHWLDAALREAARHGHLSVVRLLVEEGADIDVCDADGTPLIHAVGGGHGDVVELLLKNGANVHRTNKIGRTALHAAASKGDVKTVKDLIRHGANADKEDGHGRTALFLAIFGHKDVVEYLLDKGAKAHRKYCCDDTALQVADDWKSH</sequence>
<dbReference type="InterPro" id="IPR002110">
    <property type="entry name" value="Ankyrin_rpt"/>
</dbReference>
<dbReference type="Proteomes" id="UP000641853">
    <property type="component" value="Unassembled WGS sequence"/>
</dbReference>
<evidence type="ECO:0000256" key="2">
    <source>
        <dbReference type="ARBA" id="ARBA00023043"/>
    </source>
</evidence>
<dbReference type="Gene3D" id="1.25.40.20">
    <property type="entry name" value="Ankyrin repeat-containing domain"/>
    <property type="match status" value="2"/>
</dbReference>
<dbReference type="GO" id="GO:0000976">
    <property type="term" value="F:transcription cis-regulatory region binding"/>
    <property type="evidence" value="ECO:0007669"/>
    <property type="project" value="TreeGrafter"/>
</dbReference>
<keyword evidence="2 3" id="KW-0040">ANK repeat</keyword>
<dbReference type="InterPro" id="IPR050663">
    <property type="entry name" value="Ankyrin-SOCS_Box"/>
</dbReference>
<dbReference type="PANTHER" id="PTHR24193:SF121">
    <property type="entry name" value="ADA2A-CONTAINING COMPLEX COMPONENT 3, ISOFORM D"/>
    <property type="match status" value="1"/>
</dbReference>
<comment type="caution">
    <text evidence="4">The sequence shown here is derived from an EMBL/GenBank/DDBJ whole genome shotgun (WGS) entry which is preliminary data.</text>
</comment>
<keyword evidence="5" id="KW-1185">Reference proteome</keyword>
<dbReference type="PROSITE" id="PS50297">
    <property type="entry name" value="ANK_REP_REGION"/>
    <property type="match status" value="3"/>
</dbReference>
<dbReference type="PANTHER" id="PTHR24193">
    <property type="entry name" value="ANKYRIN REPEAT PROTEIN"/>
    <property type="match status" value="1"/>
</dbReference>
<gene>
    <name evidence="4" type="ORF">CNMCM7691_005623</name>
</gene>
<dbReference type="AlphaFoldDB" id="A0A8H6V3J6"/>